<dbReference type="Pfam" id="PF10882">
    <property type="entry name" value="bPH_5"/>
    <property type="match status" value="1"/>
</dbReference>
<name>A0A1Y4IR64_PARDI</name>
<dbReference type="Proteomes" id="UP000195950">
    <property type="component" value="Unassembled WGS sequence"/>
</dbReference>
<dbReference type="RefSeq" id="WP_087342143.1">
    <property type="nucleotide sequence ID" value="NZ_NFJX01000001.1"/>
</dbReference>
<proteinExistence type="predicted"/>
<accession>A0A1Y4IR64</accession>
<gene>
    <name evidence="3" type="ORF">B5F32_00950</name>
</gene>
<evidence type="ECO:0000313" key="4">
    <source>
        <dbReference type="Proteomes" id="UP000195950"/>
    </source>
</evidence>
<dbReference type="EMBL" id="NFJX01000001">
    <property type="protein sequence ID" value="OUP22793.1"/>
    <property type="molecule type" value="Genomic_DNA"/>
</dbReference>
<feature type="transmembrane region" description="Helical" evidence="1">
    <location>
        <begin position="12"/>
        <end position="30"/>
    </location>
</feature>
<keyword evidence="1" id="KW-0472">Membrane</keyword>
<evidence type="ECO:0000256" key="1">
    <source>
        <dbReference type="SAM" id="Phobius"/>
    </source>
</evidence>
<organism evidence="3 4">
    <name type="scientific">Parabacteroides distasonis</name>
    <dbReference type="NCBI Taxonomy" id="823"/>
    <lineage>
        <taxon>Bacteria</taxon>
        <taxon>Pseudomonadati</taxon>
        <taxon>Bacteroidota</taxon>
        <taxon>Bacteroidia</taxon>
        <taxon>Bacteroidales</taxon>
        <taxon>Tannerellaceae</taxon>
        <taxon>Parabacteroides</taxon>
    </lineage>
</organism>
<dbReference type="InterPro" id="IPR027783">
    <property type="entry name" value="Bacterial_PH-related"/>
</dbReference>
<keyword evidence="1" id="KW-0812">Transmembrane</keyword>
<keyword evidence="1" id="KW-1133">Transmembrane helix</keyword>
<feature type="domain" description="Bacterial Pleckstrin homology" evidence="2">
    <location>
        <begin position="67"/>
        <end position="164"/>
    </location>
</feature>
<comment type="caution">
    <text evidence="3">The sequence shown here is derived from an EMBL/GenBank/DDBJ whole genome shotgun (WGS) entry which is preliminary data.</text>
</comment>
<evidence type="ECO:0000313" key="3">
    <source>
        <dbReference type="EMBL" id="OUP22793.1"/>
    </source>
</evidence>
<protein>
    <recommendedName>
        <fullName evidence="2">Bacterial Pleckstrin homology domain-containing protein</fullName>
    </recommendedName>
</protein>
<feature type="transmembrane region" description="Helical" evidence="1">
    <location>
        <begin position="42"/>
        <end position="63"/>
    </location>
</feature>
<reference evidence="4" key="1">
    <citation type="submission" date="2017-04" db="EMBL/GenBank/DDBJ databases">
        <title>Function of individual gut microbiota members based on whole genome sequencing of pure cultures obtained from chicken caecum.</title>
        <authorList>
            <person name="Medvecky M."/>
            <person name="Cejkova D."/>
            <person name="Polansky O."/>
            <person name="Karasova D."/>
            <person name="Kubasova T."/>
            <person name="Cizek A."/>
            <person name="Rychlik I."/>
        </authorList>
    </citation>
    <scope>NUCLEOTIDE SEQUENCE [LARGE SCALE GENOMIC DNA]</scope>
    <source>
        <strain evidence="4">An199</strain>
    </source>
</reference>
<sequence length="177" mass="20391">MENYHQKSKWSRFCILTTTIIFIVVVVTAFMPLYNGAERNNIVISIVCGIALIEMIVMGLYYCPVSINVSRNQLLIRRFFTPKNIPLNEIASVEIYSGSTRFLKVCGSGGMFGFYGWYKNKELGKFFIYATNLKELICITLISGKKYMISCEDAQNLYNEINHRLNNIHNNEKDNSR</sequence>
<dbReference type="AlphaFoldDB" id="A0A1Y4IR64"/>
<evidence type="ECO:0000259" key="2">
    <source>
        <dbReference type="Pfam" id="PF10882"/>
    </source>
</evidence>